<reference evidence="1" key="1">
    <citation type="submission" date="2023-03" db="EMBL/GenBank/DDBJ databases">
        <title>Chromosome-level genomes of two armyworms, Mythimna separata and Mythimna loreyi, provide insights into the biosynthesis and reception of sex pheromones.</title>
        <authorList>
            <person name="Zhao H."/>
        </authorList>
    </citation>
    <scope>NUCLEOTIDE SEQUENCE</scope>
    <source>
        <strain evidence="1">BeijingLab</strain>
        <tissue evidence="1">Pupa</tissue>
    </source>
</reference>
<protein>
    <recommendedName>
        <fullName evidence="3">NACHT domain-containing protein</fullName>
    </recommendedName>
</protein>
<evidence type="ECO:0008006" key="3">
    <source>
        <dbReference type="Google" id="ProtNLM"/>
    </source>
</evidence>
<dbReference type="Proteomes" id="UP001231518">
    <property type="component" value="Chromosome 17"/>
</dbReference>
<organism evidence="1 2">
    <name type="scientific">Mythimna separata</name>
    <name type="common">Oriental armyworm</name>
    <name type="synonym">Pseudaletia separata</name>
    <dbReference type="NCBI Taxonomy" id="271217"/>
    <lineage>
        <taxon>Eukaryota</taxon>
        <taxon>Metazoa</taxon>
        <taxon>Ecdysozoa</taxon>
        <taxon>Arthropoda</taxon>
        <taxon>Hexapoda</taxon>
        <taxon>Insecta</taxon>
        <taxon>Pterygota</taxon>
        <taxon>Neoptera</taxon>
        <taxon>Endopterygota</taxon>
        <taxon>Lepidoptera</taxon>
        <taxon>Glossata</taxon>
        <taxon>Ditrysia</taxon>
        <taxon>Noctuoidea</taxon>
        <taxon>Noctuidae</taxon>
        <taxon>Noctuinae</taxon>
        <taxon>Hadenini</taxon>
        <taxon>Mythimna</taxon>
    </lineage>
</organism>
<dbReference type="EMBL" id="JARGEI010000021">
    <property type="protein sequence ID" value="KAJ8712173.1"/>
    <property type="molecule type" value="Genomic_DNA"/>
</dbReference>
<evidence type="ECO:0000313" key="1">
    <source>
        <dbReference type="EMBL" id="KAJ8712173.1"/>
    </source>
</evidence>
<comment type="caution">
    <text evidence="1">The sequence shown here is derived from an EMBL/GenBank/DDBJ whole genome shotgun (WGS) entry which is preliminary data.</text>
</comment>
<keyword evidence="2" id="KW-1185">Reference proteome</keyword>
<gene>
    <name evidence="1" type="ORF">PYW07_005015</name>
</gene>
<dbReference type="InterPro" id="IPR027417">
    <property type="entry name" value="P-loop_NTPase"/>
</dbReference>
<name>A0AAD7YEX9_MYTSE</name>
<accession>A0AAD7YEX9</accession>
<proteinExistence type="predicted"/>
<evidence type="ECO:0000313" key="2">
    <source>
        <dbReference type="Proteomes" id="UP001231518"/>
    </source>
</evidence>
<dbReference type="Gene3D" id="3.40.50.300">
    <property type="entry name" value="P-loop containing nucleotide triphosphate hydrolases"/>
    <property type="match status" value="1"/>
</dbReference>
<dbReference type="SUPFAM" id="SSF52540">
    <property type="entry name" value="P-loop containing nucleoside triphosphate hydrolases"/>
    <property type="match status" value="1"/>
</dbReference>
<sequence length="1451" mass="169365">MLMDSIFAKGQTKSFTMFKKRKGTAGICGQLYESKLISLLYFRAIYDDRITEFQLASNIDNIGAFDDICFKIEAEGLDRPVLVFIQAKHKENEKQTLTIDLATYFSSYLKIRHNIFESSDNGSLFNGASDKTECLFIIYTTARNEFSNESKLKSKYSLILNDLIDTGGTAKQPDRHEQNVEILSKIAVEHQISLLAERIAKLIMEKENFQMLSDELILRYHVILAQKVFDVSEIKADGQRIAFFRNDFFDTNDEYLILFKNVLCKEILKRRKIKPGDVKNLLTLFLDEPTDASRLSKLIVTVVMYNNGQLELTKKYTKDFNHQVLHQVSVSRFTVNQAIELAAKEILSIQEFKVPAAFGNKDITIRGSDEKIEKRMNHLALKIKDLLDKCSPSYMVTVDDSLEKGLLQLNGGLAGAIGNIFVLDNNTKWMKVTDNCESLEGIAKKLYKKLTDVIHDLHKYKFRFNIHKFPKLSFDCNNYEENLAKDFLNKLLIYSEQANEKDVENILKSEIEEYQRDHVNCFQAKTDAIFSKYHDDIQKWWMQSNEAVYLTKHDNRFETAIHNIVKDPLMSLIKVTYMSKIKHYKYTFTEDAVNSLRLQAQQSTVILTENSIATVVKVIQYLKNKEYNVLDLEYIVDLPTNDRIALLRELKNTNEDNVLIIVCDKVQNSGIIKKIFGNIAEAVQNKKIIVITNKMSLAVLEKYFPNADNIVRDEKSSLIDMSEDSQKKILNSVKILFQGEKVKLSSIVDDKTVAYVIGDVLNNIIIKDEIVLNELILNKKFKEIKHLYVDRSVTRLGNVREVRTLFDIADDVVLITADPGMGKSTLLSQLSLKTKEICPDVWIVRINLLEYSKDFSKWKNDGTTIDILESLKFMCQIILRGKQSKENKVEIVLEELNDVVYLKYCTGDQWTVFELNLFLNFYHEGKVIFLFDGFDEICPHYTEEVMKLIKTIRNNPQKQRIWITSRSYKEVKTILQNEFGPPYEINNLSYMEIRQFLEIFWKSNLKLDAFNRVQLDNVKNFIEYVCKLKDFKPSLFVTPLHRVYLNAVHYLINEIKYTYIPLWTHNKNYNDDVQIIDIVRYKSDVINDSIDGNPFHLTLAAAFVEDQLKSLTRSTWNLELNSFAFYEQFLETKMKTIRFQEKNEMNIYYPDIIYTYDKELADFILKHKKLAAYAIFCDWPWKNTKHGVLNRKLLLSIDDLKEMIPFIHNGGGKTGLISSSEVNRYPILIHTTFVHRTFTDYLAVEYVCDCLKHLNRYERQRWMDFIFNVIFSPKIQCSHVHVILDHKLKIDETLMSILESNKNEIFDLIMEQGRLYAEYIEDVKFYCPGPYRHWALVYSVYEQLPNFMLFFVKILECYINKNNLNDFLEIVNRSHLLVLANKYKSNALLMFVFDKVREVDKAKFYSVLSSNFSYLSHSTISKFVEMSSQEIVNQIAVDEAYEEPPWSERLL</sequence>